<dbReference type="AlphaFoldDB" id="A0AAD5K7F7"/>
<dbReference type="Proteomes" id="UP001209540">
    <property type="component" value="Unassembled WGS sequence"/>
</dbReference>
<dbReference type="InterPro" id="IPR001005">
    <property type="entry name" value="SANT/Myb"/>
</dbReference>
<reference evidence="2" key="1">
    <citation type="journal article" date="2022" name="IScience">
        <title>Evolution of zygomycete secretomes and the origins of terrestrial fungal ecologies.</title>
        <authorList>
            <person name="Chang Y."/>
            <person name="Wang Y."/>
            <person name="Mondo S."/>
            <person name="Ahrendt S."/>
            <person name="Andreopoulos W."/>
            <person name="Barry K."/>
            <person name="Beard J."/>
            <person name="Benny G.L."/>
            <person name="Blankenship S."/>
            <person name="Bonito G."/>
            <person name="Cuomo C."/>
            <person name="Desiro A."/>
            <person name="Gervers K.A."/>
            <person name="Hundley H."/>
            <person name="Kuo A."/>
            <person name="LaButti K."/>
            <person name="Lang B.F."/>
            <person name="Lipzen A."/>
            <person name="O'Donnell K."/>
            <person name="Pangilinan J."/>
            <person name="Reynolds N."/>
            <person name="Sandor L."/>
            <person name="Smith M.E."/>
            <person name="Tsang A."/>
            <person name="Grigoriev I.V."/>
            <person name="Stajich J.E."/>
            <person name="Spatafora J.W."/>
        </authorList>
    </citation>
    <scope>NUCLEOTIDE SEQUENCE</scope>
    <source>
        <strain evidence="2">RSA 2281</strain>
    </source>
</reference>
<accession>A0AAD5K7F7</accession>
<comment type="caution">
    <text evidence="2">The sequence shown here is derived from an EMBL/GenBank/DDBJ whole genome shotgun (WGS) entry which is preliminary data.</text>
</comment>
<evidence type="ECO:0000259" key="1">
    <source>
        <dbReference type="PROSITE" id="PS50090"/>
    </source>
</evidence>
<dbReference type="PROSITE" id="PS50090">
    <property type="entry name" value="MYB_LIKE"/>
    <property type="match status" value="1"/>
</dbReference>
<proteinExistence type="predicted"/>
<protein>
    <recommendedName>
        <fullName evidence="1">Myb-like domain-containing protein</fullName>
    </recommendedName>
</protein>
<keyword evidence="3" id="KW-1185">Reference proteome</keyword>
<organism evidence="2 3">
    <name type="scientific">Phascolomyces articulosus</name>
    <dbReference type="NCBI Taxonomy" id="60185"/>
    <lineage>
        <taxon>Eukaryota</taxon>
        <taxon>Fungi</taxon>
        <taxon>Fungi incertae sedis</taxon>
        <taxon>Mucoromycota</taxon>
        <taxon>Mucoromycotina</taxon>
        <taxon>Mucoromycetes</taxon>
        <taxon>Mucorales</taxon>
        <taxon>Lichtheimiaceae</taxon>
        <taxon>Phascolomyces</taxon>
    </lineage>
</organism>
<evidence type="ECO:0000313" key="3">
    <source>
        <dbReference type="Proteomes" id="UP001209540"/>
    </source>
</evidence>
<feature type="domain" description="Myb-like" evidence="1">
    <location>
        <begin position="165"/>
        <end position="217"/>
    </location>
</feature>
<dbReference type="EMBL" id="JAIXMP010000024">
    <property type="protein sequence ID" value="KAI9254457.1"/>
    <property type="molecule type" value="Genomic_DNA"/>
</dbReference>
<sequence length="227" mass="25970">MFKQDYYYNNAASSLSPPTPLSLDTFRDIENNHISIRSFHYQQLQQRSFVSHEEQEAAQALIQLGSFHIDSEFSNNSFQSSPRRSSSCTTLDTAVTGCSSIMSTTSSSYNSNMMTKQVTKNSKSQTITPTVTKKNNRRRQLILKKGPYPSHDPTTLTTIKPWHKKKPRWQGPEKESLFTAIIEDKRLDDMATFHWDKIAKLVGRAGKACKDQWRREILPALNDSFKS</sequence>
<gene>
    <name evidence="2" type="ORF">BDA99DRAFT_518453</name>
</gene>
<name>A0AAD5K7F7_9FUNG</name>
<reference evidence="2" key="2">
    <citation type="submission" date="2023-02" db="EMBL/GenBank/DDBJ databases">
        <authorList>
            <consortium name="DOE Joint Genome Institute"/>
            <person name="Mondo S.J."/>
            <person name="Chang Y."/>
            <person name="Wang Y."/>
            <person name="Ahrendt S."/>
            <person name="Andreopoulos W."/>
            <person name="Barry K."/>
            <person name="Beard J."/>
            <person name="Benny G.L."/>
            <person name="Blankenship S."/>
            <person name="Bonito G."/>
            <person name="Cuomo C."/>
            <person name="Desiro A."/>
            <person name="Gervers K.A."/>
            <person name="Hundley H."/>
            <person name="Kuo A."/>
            <person name="LaButti K."/>
            <person name="Lang B.F."/>
            <person name="Lipzen A."/>
            <person name="O'Donnell K."/>
            <person name="Pangilinan J."/>
            <person name="Reynolds N."/>
            <person name="Sandor L."/>
            <person name="Smith M.W."/>
            <person name="Tsang A."/>
            <person name="Grigoriev I.V."/>
            <person name="Stajich J.E."/>
            <person name="Spatafora J.W."/>
        </authorList>
    </citation>
    <scope>NUCLEOTIDE SEQUENCE</scope>
    <source>
        <strain evidence="2">RSA 2281</strain>
    </source>
</reference>
<evidence type="ECO:0000313" key="2">
    <source>
        <dbReference type="EMBL" id="KAI9254457.1"/>
    </source>
</evidence>